<evidence type="ECO:0000313" key="2">
    <source>
        <dbReference type="EMBL" id="OTF75469.1"/>
    </source>
</evidence>
<feature type="region of interest" description="Disordered" evidence="1">
    <location>
        <begin position="1"/>
        <end position="23"/>
    </location>
</feature>
<reference evidence="2 3" key="1">
    <citation type="submission" date="2017-03" db="EMBL/GenBank/DDBJ databases">
        <title>Genome Survey of Euroglyphus maynei.</title>
        <authorList>
            <person name="Arlian L.G."/>
            <person name="Morgan M.S."/>
            <person name="Rider S.D."/>
        </authorList>
    </citation>
    <scope>NUCLEOTIDE SEQUENCE [LARGE SCALE GENOMIC DNA]</scope>
    <source>
        <strain evidence="2">Arlian Lab</strain>
        <tissue evidence="2">Whole body</tissue>
    </source>
</reference>
<feature type="non-terminal residue" evidence="2">
    <location>
        <position position="60"/>
    </location>
</feature>
<keyword evidence="3" id="KW-1185">Reference proteome</keyword>
<dbReference type="EMBL" id="MUJZ01041868">
    <property type="protein sequence ID" value="OTF75469.1"/>
    <property type="molecule type" value="Genomic_DNA"/>
</dbReference>
<organism evidence="2 3">
    <name type="scientific">Euroglyphus maynei</name>
    <name type="common">Mayne's house dust mite</name>
    <dbReference type="NCBI Taxonomy" id="6958"/>
    <lineage>
        <taxon>Eukaryota</taxon>
        <taxon>Metazoa</taxon>
        <taxon>Ecdysozoa</taxon>
        <taxon>Arthropoda</taxon>
        <taxon>Chelicerata</taxon>
        <taxon>Arachnida</taxon>
        <taxon>Acari</taxon>
        <taxon>Acariformes</taxon>
        <taxon>Sarcoptiformes</taxon>
        <taxon>Astigmata</taxon>
        <taxon>Psoroptidia</taxon>
        <taxon>Analgoidea</taxon>
        <taxon>Pyroglyphidae</taxon>
        <taxon>Pyroglyphinae</taxon>
        <taxon>Euroglyphus</taxon>
    </lineage>
</organism>
<comment type="caution">
    <text evidence="2">The sequence shown here is derived from an EMBL/GenBank/DDBJ whole genome shotgun (WGS) entry which is preliminary data.</text>
</comment>
<feature type="non-terminal residue" evidence="2">
    <location>
        <position position="1"/>
    </location>
</feature>
<accession>A0A1Y3B3T4</accession>
<sequence>KELGAKDSTGTEDKSGPATNPAKWPGVQALQALIVREKDEDLPKLHTLLCEGFVAVYLSQ</sequence>
<protein>
    <submittedName>
        <fullName evidence="2">Uncharacterized protein</fullName>
    </submittedName>
</protein>
<proteinExistence type="predicted"/>
<dbReference type="AlphaFoldDB" id="A0A1Y3B3T4"/>
<evidence type="ECO:0000313" key="3">
    <source>
        <dbReference type="Proteomes" id="UP000194236"/>
    </source>
</evidence>
<feature type="compositionally biased region" description="Basic and acidic residues" evidence="1">
    <location>
        <begin position="1"/>
        <end position="15"/>
    </location>
</feature>
<gene>
    <name evidence="2" type="ORF">BLA29_014989</name>
</gene>
<dbReference type="Proteomes" id="UP000194236">
    <property type="component" value="Unassembled WGS sequence"/>
</dbReference>
<evidence type="ECO:0000256" key="1">
    <source>
        <dbReference type="SAM" id="MobiDB-lite"/>
    </source>
</evidence>
<name>A0A1Y3B3T4_EURMA</name>
<dbReference type="OrthoDB" id="6428009at2759"/>